<name>A0A2P2M665_RHIMU</name>
<evidence type="ECO:0000313" key="1">
    <source>
        <dbReference type="EMBL" id="MBX25703.1"/>
    </source>
</evidence>
<organism evidence="1">
    <name type="scientific">Rhizophora mucronata</name>
    <name type="common">Asiatic mangrove</name>
    <dbReference type="NCBI Taxonomy" id="61149"/>
    <lineage>
        <taxon>Eukaryota</taxon>
        <taxon>Viridiplantae</taxon>
        <taxon>Streptophyta</taxon>
        <taxon>Embryophyta</taxon>
        <taxon>Tracheophyta</taxon>
        <taxon>Spermatophyta</taxon>
        <taxon>Magnoliopsida</taxon>
        <taxon>eudicotyledons</taxon>
        <taxon>Gunneridae</taxon>
        <taxon>Pentapetalae</taxon>
        <taxon>rosids</taxon>
        <taxon>fabids</taxon>
        <taxon>Malpighiales</taxon>
        <taxon>Rhizophoraceae</taxon>
        <taxon>Rhizophora</taxon>
    </lineage>
</organism>
<sequence length="36" mass="4077">MPPHLSPLGKSSLQLSKEIDVWLMHCACNLTVWIDL</sequence>
<dbReference type="EMBL" id="GGEC01045219">
    <property type="protein sequence ID" value="MBX25703.1"/>
    <property type="molecule type" value="Transcribed_RNA"/>
</dbReference>
<dbReference type="AlphaFoldDB" id="A0A2P2M665"/>
<proteinExistence type="predicted"/>
<accession>A0A2P2M665</accession>
<protein>
    <submittedName>
        <fullName evidence="1">Uncharacterized protein</fullName>
    </submittedName>
</protein>
<reference evidence="1" key="1">
    <citation type="submission" date="2018-02" db="EMBL/GenBank/DDBJ databases">
        <title>Rhizophora mucronata_Transcriptome.</title>
        <authorList>
            <person name="Meera S.P."/>
            <person name="Sreeshan A."/>
            <person name="Augustine A."/>
        </authorList>
    </citation>
    <scope>NUCLEOTIDE SEQUENCE</scope>
    <source>
        <tissue evidence="1">Leaf</tissue>
    </source>
</reference>